<reference evidence="1 2" key="1">
    <citation type="submission" date="2019-12" db="EMBL/GenBank/DDBJ databases">
        <title>Chromosome-level assembly of the Caenorhabditis remanei genome.</title>
        <authorList>
            <person name="Teterina A.A."/>
            <person name="Willis J.H."/>
            <person name="Phillips P.C."/>
        </authorList>
    </citation>
    <scope>NUCLEOTIDE SEQUENCE [LARGE SCALE GENOMIC DNA]</scope>
    <source>
        <strain evidence="1 2">PX506</strain>
        <tissue evidence="1">Whole organism</tissue>
    </source>
</reference>
<name>A0A6A5HDV7_CAERE</name>
<dbReference type="RefSeq" id="XP_053588916.1">
    <property type="nucleotide sequence ID" value="XM_053724722.1"/>
</dbReference>
<sequence>MSGGHCLLPMNVIGVFLDHLHRDQIGITDEASGVSDFRGGDGCNELFGTLNGVKDCVRAVEGMLIVVAVDGHFLTAWK</sequence>
<proteinExistence type="predicted"/>
<dbReference type="KEGG" id="crq:GCK72_004512"/>
<evidence type="ECO:0000313" key="2">
    <source>
        <dbReference type="Proteomes" id="UP000483820"/>
    </source>
</evidence>
<protein>
    <submittedName>
        <fullName evidence="1">Uncharacterized protein</fullName>
    </submittedName>
</protein>
<dbReference type="AlphaFoldDB" id="A0A6A5HDV7"/>
<dbReference type="EMBL" id="WUAV01000002">
    <property type="protein sequence ID" value="KAF1764563.1"/>
    <property type="molecule type" value="Genomic_DNA"/>
</dbReference>
<comment type="caution">
    <text evidence="1">The sequence shown here is derived from an EMBL/GenBank/DDBJ whole genome shotgun (WGS) entry which is preliminary data.</text>
</comment>
<dbReference type="CTD" id="78773909"/>
<organism evidence="1 2">
    <name type="scientific">Caenorhabditis remanei</name>
    <name type="common">Caenorhabditis vulgaris</name>
    <dbReference type="NCBI Taxonomy" id="31234"/>
    <lineage>
        <taxon>Eukaryota</taxon>
        <taxon>Metazoa</taxon>
        <taxon>Ecdysozoa</taxon>
        <taxon>Nematoda</taxon>
        <taxon>Chromadorea</taxon>
        <taxon>Rhabditida</taxon>
        <taxon>Rhabditina</taxon>
        <taxon>Rhabditomorpha</taxon>
        <taxon>Rhabditoidea</taxon>
        <taxon>Rhabditidae</taxon>
        <taxon>Peloderinae</taxon>
        <taxon>Caenorhabditis</taxon>
    </lineage>
</organism>
<dbReference type="Proteomes" id="UP000483820">
    <property type="component" value="Chromosome II"/>
</dbReference>
<evidence type="ECO:0000313" key="1">
    <source>
        <dbReference type="EMBL" id="KAF1764563.1"/>
    </source>
</evidence>
<gene>
    <name evidence="1" type="ORF">GCK72_004512</name>
</gene>
<accession>A0A6A5HDV7</accession>
<dbReference type="GeneID" id="78773909"/>